<dbReference type="OrthoDB" id="9909452at2759"/>
<dbReference type="AlphaFoldDB" id="A0A8J6FUU7"/>
<feature type="region of interest" description="Disordered" evidence="1">
    <location>
        <begin position="19"/>
        <end position="113"/>
    </location>
</feature>
<name>A0A8J6FUU7_ELECQ</name>
<accession>A0A8J6FUU7</accession>
<proteinExistence type="predicted"/>
<evidence type="ECO:0000256" key="1">
    <source>
        <dbReference type="SAM" id="MobiDB-lite"/>
    </source>
</evidence>
<feature type="compositionally biased region" description="Polar residues" evidence="1">
    <location>
        <begin position="79"/>
        <end position="94"/>
    </location>
</feature>
<gene>
    <name evidence="2" type="ORF">GDO78_001162</name>
</gene>
<reference evidence="2" key="1">
    <citation type="thesis" date="2020" institute="ProQuest LLC" country="789 East Eisenhower Parkway, Ann Arbor, MI, USA">
        <title>Comparative Genomics and Chromosome Evolution.</title>
        <authorList>
            <person name="Mudd A.B."/>
        </authorList>
    </citation>
    <scope>NUCLEOTIDE SEQUENCE</scope>
    <source>
        <strain evidence="2">HN-11 Male</strain>
        <tissue evidence="2">Kidney and liver</tissue>
    </source>
</reference>
<sequence>MPLVQGSALWGLQRVFNHPRASRDSQTKEAKPVPSQASSFWKSSGGPSIFLRRLSSAPCTSPRRSASVPQGMPDIPSKPSANPNRHTSPKASSSSREDCAQEKSISKSVSVPHTFTLKPNVLQLHQTPLHDAPSRSTLTSSRSDLALSHSSPNPLASDIPASKASAGEPVLDQEEPYSTLSDPQTICDLKSSLPPKLPSPQRSGKSRPGNPPLDDNLPNAVRKASPAKSQSLKLNSSQTGPCKRSSCSSHNSSPAQSPLKSPPPSSRRASTQGEQLPVTPSPPWSELIEARRRLLAVEGRRRALCALEMRVQQVHCVFLQAELRVARQREGLVRLVEAAGRAEVQVAVHGQRIRRALRHQKPRLLACALCVPWPSKQERRGGPHPRHSRCALFQGRSQVLRACVGGEEMGTRD</sequence>
<evidence type="ECO:0000313" key="2">
    <source>
        <dbReference type="EMBL" id="KAG9493095.1"/>
    </source>
</evidence>
<dbReference type="EMBL" id="WNTK01000001">
    <property type="protein sequence ID" value="KAG9493095.1"/>
    <property type="molecule type" value="Genomic_DNA"/>
</dbReference>
<feature type="compositionally biased region" description="Low complexity" evidence="1">
    <location>
        <begin position="134"/>
        <end position="151"/>
    </location>
</feature>
<keyword evidence="3" id="KW-1185">Reference proteome</keyword>
<evidence type="ECO:0000313" key="3">
    <source>
        <dbReference type="Proteomes" id="UP000770717"/>
    </source>
</evidence>
<feature type="compositionally biased region" description="Low complexity" evidence="1">
    <location>
        <begin position="245"/>
        <end position="259"/>
    </location>
</feature>
<feature type="compositionally biased region" description="Polar residues" evidence="1">
    <location>
        <begin position="57"/>
        <end position="68"/>
    </location>
</feature>
<organism evidence="2 3">
    <name type="scientific">Eleutherodactylus coqui</name>
    <name type="common">Puerto Rican coqui</name>
    <dbReference type="NCBI Taxonomy" id="57060"/>
    <lineage>
        <taxon>Eukaryota</taxon>
        <taxon>Metazoa</taxon>
        <taxon>Chordata</taxon>
        <taxon>Craniata</taxon>
        <taxon>Vertebrata</taxon>
        <taxon>Euteleostomi</taxon>
        <taxon>Amphibia</taxon>
        <taxon>Batrachia</taxon>
        <taxon>Anura</taxon>
        <taxon>Neobatrachia</taxon>
        <taxon>Hyloidea</taxon>
        <taxon>Eleutherodactylidae</taxon>
        <taxon>Eleutherodactylinae</taxon>
        <taxon>Eleutherodactylus</taxon>
        <taxon>Eleutherodactylus</taxon>
    </lineage>
</organism>
<protein>
    <submittedName>
        <fullName evidence="2">Uncharacterized protein</fullName>
    </submittedName>
</protein>
<feature type="region of interest" description="Disordered" evidence="1">
    <location>
        <begin position="126"/>
        <end position="283"/>
    </location>
</feature>
<dbReference type="Proteomes" id="UP000770717">
    <property type="component" value="Unassembled WGS sequence"/>
</dbReference>
<feature type="compositionally biased region" description="Basic and acidic residues" evidence="1">
    <location>
        <begin position="21"/>
        <end position="31"/>
    </location>
</feature>
<feature type="compositionally biased region" description="Polar residues" evidence="1">
    <location>
        <begin position="35"/>
        <end position="46"/>
    </location>
</feature>
<feature type="compositionally biased region" description="Polar residues" evidence="1">
    <location>
        <begin position="227"/>
        <end position="240"/>
    </location>
</feature>
<feature type="compositionally biased region" description="Basic and acidic residues" evidence="1">
    <location>
        <begin position="95"/>
        <end position="105"/>
    </location>
</feature>
<comment type="caution">
    <text evidence="2">The sequence shown here is derived from an EMBL/GenBank/DDBJ whole genome shotgun (WGS) entry which is preliminary data.</text>
</comment>